<sequence>MDPSLADKIAFFKRIEATQNGDENDDLGAEEQEKRLKSQSFHPITSRIASLINVASLNRQYYPDVLRRTASDPNTVTNGNGETILFSTPNEIHYTEPSRLTTNLVSEGNGGEYILTTTPNDNRESSMGFLQDAMDSVIPETTNPLRRTTHPPSSLFRSATTSQAVPSPSAILAKRKRSKPVKKVPEPQQIFKDLRFYYIPNDDVNPARRLRIAKALEYGATWTQNLADATLIVVDENLTYSDIKPILDSDPMSSQKTLVNARYPLECVTRREVFSPKLSIEQGLFGVPGIPQKSKEPDVTHPASHDSNLSLQVKSRRKDLPAPDTPRSTDTSQRSEDIVRSSHPEEVDPPMETLGGDPKKPPSQSASQQRTSQATTHDDALSQCIGEIRVNPALYNELEDDASVASGDDYEDVSDVGNTEDEQPRKKKVSRKGFRSDQKNPGWQEKFKCMKGGTVNSKKENPNAKTMELLEAWKAERELQSDGKWRAHSLRKAIATLRQQPTKVTTAAKARLLPNIGDDIADKIHEIVQTGTLRHLEEALSNPDREVLSVFLNIYDVGQSRAYQWIAKGFRTLDDLKAKAELSANQRVGIEHYDDLLTRIPRAEVEALGSCVKKTAKIIDPKVELIIGGSYRRGADDSGDIDMIITKPGTSTTQDLVPFLNRLVDTLTGEGFLTVALAAHRDGSSIGSSKWHGCCVLPDSAFPGAKEDYRPVWRRIDLLLVPETEMGAALIYFTGNDLFNRSLRLLARKKGLRLNQRVLSGLGVSEGRDERKIFELLGVHWREPHERWC</sequence>
<dbReference type="GO" id="GO:0046872">
    <property type="term" value="F:metal ion binding"/>
    <property type="evidence" value="ECO:0007669"/>
    <property type="project" value="UniProtKB-KW"/>
</dbReference>
<name>A0AAI8YEV2_9PEZI</name>
<reference evidence="19" key="1">
    <citation type="submission" date="2023-10" db="EMBL/GenBank/DDBJ databases">
        <authorList>
            <person name="Hackl T."/>
        </authorList>
    </citation>
    <scope>NUCLEOTIDE SEQUENCE</scope>
</reference>
<evidence type="ECO:0000256" key="3">
    <source>
        <dbReference type="ARBA" id="ARBA00012417"/>
    </source>
</evidence>
<evidence type="ECO:0000313" key="20">
    <source>
        <dbReference type="Proteomes" id="UP001295740"/>
    </source>
</evidence>
<dbReference type="GO" id="GO:0006260">
    <property type="term" value="P:DNA replication"/>
    <property type="evidence" value="ECO:0007669"/>
    <property type="project" value="UniProtKB-KW"/>
</dbReference>
<dbReference type="InterPro" id="IPR002008">
    <property type="entry name" value="DNA_pol_X_beta-like"/>
</dbReference>
<evidence type="ECO:0000256" key="16">
    <source>
        <dbReference type="PIRSR" id="PIRSR622312-50"/>
    </source>
</evidence>
<dbReference type="FunFam" id="1.10.150.20:FF:000010">
    <property type="entry name" value="DNA polymerase lambda"/>
    <property type="match status" value="1"/>
</dbReference>
<dbReference type="GO" id="GO:0016829">
    <property type="term" value="F:lyase activity"/>
    <property type="evidence" value="ECO:0007669"/>
    <property type="project" value="UniProtKB-KW"/>
</dbReference>
<dbReference type="InterPro" id="IPR043519">
    <property type="entry name" value="NT_sf"/>
</dbReference>
<keyword evidence="6" id="KW-0548">Nucleotidyltransferase</keyword>
<evidence type="ECO:0000256" key="5">
    <source>
        <dbReference type="ARBA" id="ARBA00022679"/>
    </source>
</evidence>
<dbReference type="Gene3D" id="3.40.50.10190">
    <property type="entry name" value="BRCT domain"/>
    <property type="match status" value="1"/>
</dbReference>
<feature type="region of interest" description="Disordered" evidence="17">
    <location>
        <begin position="288"/>
        <end position="378"/>
    </location>
</feature>
<dbReference type="Gene3D" id="1.10.150.20">
    <property type="entry name" value="5' to 3' exonuclease, C-terminal subdomain"/>
    <property type="match status" value="1"/>
</dbReference>
<evidence type="ECO:0000313" key="19">
    <source>
        <dbReference type="EMBL" id="CAJ2502023.1"/>
    </source>
</evidence>
<evidence type="ECO:0000256" key="7">
    <source>
        <dbReference type="ARBA" id="ARBA00022705"/>
    </source>
</evidence>
<evidence type="ECO:0000256" key="12">
    <source>
        <dbReference type="ARBA" id="ARBA00023204"/>
    </source>
</evidence>
<keyword evidence="12" id="KW-0234">DNA repair</keyword>
<dbReference type="InterPro" id="IPR010996">
    <property type="entry name" value="HHH_MUS81"/>
</dbReference>
<keyword evidence="7" id="KW-0235">DNA replication</keyword>
<dbReference type="PROSITE" id="PS00522">
    <property type="entry name" value="DNA_POLYMERASE_X"/>
    <property type="match status" value="1"/>
</dbReference>
<dbReference type="GO" id="GO:0005634">
    <property type="term" value="C:nucleus"/>
    <property type="evidence" value="ECO:0007669"/>
    <property type="project" value="UniProtKB-SubCell"/>
</dbReference>
<evidence type="ECO:0000256" key="15">
    <source>
        <dbReference type="ARBA" id="ARBA00049244"/>
    </source>
</evidence>
<feature type="region of interest" description="Disordered" evidence="17">
    <location>
        <begin position="405"/>
        <end position="444"/>
    </location>
</feature>
<dbReference type="SUPFAM" id="SSF81301">
    <property type="entry name" value="Nucleotidyltransferase"/>
    <property type="match status" value="1"/>
</dbReference>
<keyword evidence="5" id="KW-0808">Transferase</keyword>
<dbReference type="Proteomes" id="UP001295740">
    <property type="component" value="Unassembled WGS sequence"/>
</dbReference>
<evidence type="ECO:0000256" key="13">
    <source>
        <dbReference type="ARBA" id="ARBA00023239"/>
    </source>
</evidence>
<feature type="compositionally biased region" description="Low complexity" evidence="17">
    <location>
        <begin position="363"/>
        <end position="375"/>
    </location>
</feature>
<dbReference type="Gene3D" id="3.30.460.10">
    <property type="entry name" value="Beta Polymerase, domain 2"/>
    <property type="match status" value="1"/>
</dbReference>
<comment type="caution">
    <text evidence="19">The sequence shown here is derived from an EMBL/GenBank/DDBJ whole genome shotgun (WGS) entry which is preliminary data.</text>
</comment>
<evidence type="ECO:0000256" key="11">
    <source>
        <dbReference type="ARBA" id="ARBA00023125"/>
    </source>
</evidence>
<comment type="similarity">
    <text evidence="2">Belongs to the DNA polymerase type-X family.</text>
</comment>
<dbReference type="GO" id="GO:0003887">
    <property type="term" value="F:DNA-directed DNA polymerase activity"/>
    <property type="evidence" value="ECO:0007669"/>
    <property type="project" value="UniProtKB-KW"/>
</dbReference>
<dbReference type="EC" id="2.7.7.7" evidence="3"/>
<evidence type="ECO:0000256" key="17">
    <source>
        <dbReference type="SAM" id="MobiDB-lite"/>
    </source>
</evidence>
<dbReference type="InterPro" id="IPR037160">
    <property type="entry name" value="DNA_Pol_thumb_sf"/>
</dbReference>
<dbReference type="PRINTS" id="PR00869">
    <property type="entry name" value="DNAPOLX"/>
</dbReference>
<evidence type="ECO:0000256" key="10">
    <source>
        <dbReference type="ARBA" id="ARBA00022932"/>
    </source>
</evidence>
<dbReference type="Pfam" id="PF14716">
    <property type="entry name" value="HHH_8"/>
    <property type="match status" value="1"/>
</dbReference>
<dbReference type="FunFam" id="1.10.150.110:FF:000005">
    <property type="entry name" value="DNA polymerase POL4"/>
    <property type="match status" value="1"/>
</dbReference>
<keyword evidence="13" id="KW-0456">Lyase</keyword>
<dbReference type="SUPFAM" id="SSF47802">
    <property type="entry name" value="DNA polymerase beta, N-terminal domain-like"/>
    <property type="match status" value="1"/>
</dbReference>
<feature type="region of interest" description="Disordered" evidence="17">
    <location>
        <begin position="141"/>
        <end position="161"/>
    </location>
</feature>
<dbReference type="SUPFAM" id="SSF81585">
    <property type="entry name" value="PsbU/PolX domain-like"/>
    <property type="match status" value="1"/>
</dbReference>
<evidence type="ECO:0000256" key="1">
    <source>
        <dbReference type="ARBA" id="ARBA00004123"/>
    </source>
</evidence>
<keyword evidence="4" id="KW-0237">DNA synthesis</keyword>
<feature type="compositionally biased region" description="Basic and acidic residues" evidence="17">
    <location>
        <begin position="333"/>
        <end position="346"/>
    </location>
</feature>
<keyword evidence="9" id="KW-0227">DNA damage</keyword>
<dbReference type="InterPro" id="IPR029398">
    <property type="entry name" value="PolB_thumb"/>
</dbReference>
<evidence type="ECO:0000256" key="4">
    <source>
        <dbReference type="ARBA" id="ARBA00022634"/>
    </source>
</evidence>
<comment type="catalytic activity">
    <reaction evidence="15">
        <text>DNA(n) + a 2'-deoxyribonucleoside 5'-triphosphate = DNA(n+1) + diphosphate</text>
        <dbReference type="Rhea" id="RHEA:22508"/>
        <dbReference type="Rhea" id="RHEA-COMP:17339"/>
        <dbReference type="Rhea" id="RHEA-COMP:17340"/>
        <dbReference type="ChEBI" id="CHEBI:33019"/>
        <dbReference type="ChEBI" id="CHEBI:61560"/>
        <dbReference type="ChEBI" id="CHEBI:173112"/>
        <dbReference type="EC" id="2.7.7.7"/>
    </reaction>
</comment>
<dbReference type="SMART" id="SM00483">
    <property type="entry name" value="POLXc"/>
    <property type="match status" value="1"/>
</dbReference>
<dbReference type="PANTHER" id="PTHR11276:SF28">
    <property type="entry name" value="DNA POLYMERASE LAMBDA"/>
    <property type="match status" value="1"/>
</dbReference>
<evidence type="ECO:0000256" key="9">
    <source>
        <dbReference type="ARBA" id="ARBA00022763"/>
    </source>
</evidence>
<keyword evidence="14" id="KW-0539">Nucleus</keyword>
<dbReference type="GO" id="GO:0003677">
    <property type="term" value="F:DNA binding"/>
    <property type="evidence" value="ECO:0007669"/>
    <property type="project" value="UniProtKB-KW"/>
</dbReference>
<evidence type="ECO:0000256" key="2">
    <source>
        <dbReference type="ARBA" id="ARBA00008323"/>
    </source>
</evidence>
<dbReference type="GO" id="GO:0006303">
    <property type="term" value="P:double-strand break repair via nonhomologous end joining"/>
    <property type="evidence" value="ECO:0007669"/>
    <property type="project" value="TreeGrafter"/>
</dbReference>
<dbReference type="InterPro" id="IPR036420">
    <property type="entry name" value="BRCT_dom_sf"/>
</dbReference>
<feature type="domain" description="DNA-directed DNA polymerase X" evidence="18">
    <location>
        <begin position="461"/>
        <end position="788"/>
    </location>
</feature>
<dbReference type="Pfam" id="PF10391">
    <property type="entry name" value="DNA_pol_lambd_f"/>
    <property type="match status" value="1"/>
</dbReference>
<dbReference type="PANTHER" id="PTHR11276">
    <property type="entry name" value="DNA POLYMERASE TYPE-X FAMILY MEMBER"/>
    <property type="match status" value="1"/>
</dbReference>
<organism evidence="19 20">
    <name type="scientific">Anthostomella pinea</name>
    <dbReference type="NCBI Taxonomy" id="933095"/>
    <lineage>
        <taxon>Eukaryota</taxon>
        <taxon>Fungi</taxon>
        <taxon>Dikarya</taxon>
        <taxon>Ascomycota</taxon>
        <taxon>Pezizomycotina</taxon>
        <taxon>Sordariomycetes</taxon>
        <taxon>Xylariomycetidae</taxon>
        <taxon>Xylariales</taxon>
        <taxon>Xylariaceae</taxon>
        <taxon>Anthostomella</taxon>
    </lineage>
</organism>
<feature type="compositionally biased region" description="Acidic residues" evidence="17">
    <location>
        <begin position="405"/>
        <end position="421"/>
    </location>
</feature>
<accession>A0AAI8YEV2</accession>
<keyword evidence="11" id="KW-0238">DNA-binding</keyword>
<feature type="active site" description="Nucleophile; Schiff-base intermediate with DNA; for 5'-dRP lyase activity" evidence="16">
    <location>
        <position position="523"/>
    </location>
</feature>
<protein>
    <recommendedName>
        <fullName evidence="3">DNA-directed DNA polymerase</fullName>
        <ecNumber evidence="3">2.7.7.7</ecNumber>
    </recommendedName>
</protein>
<dbReference type="Gene3D" id="3.30.210.10">
    <property type="entry name" value="DNA polymerase, thumb domain"/>
    <property type="match status" value="1"/>
</dbReference>
<dbReference type="CDD" id="cd00141">
    <property type="entry name" value="NT_POLXc"/>
    <property type="match status" value="1"/>
</dbReference>
<evidence type="ECO:0000256" key="14">
    <source>
        <dbReference type="ARBA" id="ARBA00023242"/>
    </source>
</evidence>
<dbReference type="EMBL" id="CAUWAG010000003">
    <property type="protein sequence ID" value="CAJ2502023.1"/>
    <property type="molecule type" value="Genomic_DNA"/>
</dbReference>
<dbReference type="PRINTS" id="PR00870">
    <property type="entry name" value="DNAPOLXBETA"/>
</dbReference>
<dbReference type="InterPro" id="IPR028207">
    <property type="entry name" value="DNA_pol_B_palm_palm"/>
</dbReference>
<dbReference type="InterPro" id="IPR022312">
    <property type="entry name" value="DNA_pol_X"/>
</dbReference>
<dbReference type="Pfam" id="PF14792">
    <property type="entry name" value="DNA_pol_B_palm"/>
    <property type="match status" value="1"/>
</dbReference>
<proteinExistence type="inferred from homology"/>
<dbReference type="AlphaFoldDB" id="A0AAI8YEV2"/>
<dbReference type="Pfam" id="PF14791">
    <property type="entry name" value="DNA_pol_B_thumb"/>
    <property type="match status" value="1"/>
</dbReference>
<gene>
    <name evidence="19" type="ORF">KHLLAP_LOCUS2491</name>
</gene>
<keyword evidence="20" id="KW-1185">Reference proteome</keyword>
<evidence type="ECO:0000256" key="8">
    <source>
        <dbReference type="ARBA" id="ARBA00022723"/>
    </source>
</evidence>
<dbReference type="InterPro" id="IPR019843">
    <property type="entry name" value="DNA_pol-X_BS"/>
</dbReference>
<keyword evidence="8" id="KW-0479">Metal-binding</keyword>
<evidence type="ECO:0000256" key="6">
    <source>
        <dbReference type="ARBA" id="ARBA00022695"/>
    </source>
</evidence>
<dbReference type="Gene3D" id="1.10.150.110">
    <property type="entry name" value="DNA polymerase beta, N-terminal domain-like"/>
    <property type="match status" value="1"/>
</dbReference>
<evidence type="ECO:0000259" key="18">
    <source>
        <dbReference type="SMART" id="SM00483"/>
    </source>
</evidence>
<comment type="subcellular location">
    <subcellularLocation>
        <location evidence="1">Nucleus</location>
    </subcellularLocation>
</comment>
<keyword evidence="10" id="KW-0239">DNA-directed DNA polymerase</keyword>
<dbReference type="InterPro" id="IPR027421">
    <property type="entry name" value="DNA_pol_lamdba_lyase_dom_sf"/>
</dbReference>
<dbReference type="InterPro" id="IPR002054">
    <property type="entry name" value="DNA-dir_DNA_pol_X"/>
</dbReference>
<dbReference type="InterPro" id="IPR018944">
    <property type="entry name" value="DNA_pol_lambd_fingers_domain"/>
</dbReference>